<organism evidence="5 6">
    <name type="scientific">Pararhizobium capsulatum DSM 1112</name>
    <dbReference type="NCBI Taxonomy" id="1121113"/>
    <lineage>
        <taxon>Bacteria</taxon>
        <taxon>Pseudomonadati</taxon>
        <taxon>Pseudomonadota</taxon>
        <taxon>Alphaproteobacteria</taxon>
        <taxon>Hyphomicrobiales</taxon>
        <taxon>Rhizobiaceae</taxon>
        <taxon>Rhizobium/Agrobacterium group</taxon>
        <taxon>Pararhizobium</taxon>
    </lineage>
</organism>
<dbReference type="Gene3D" id="1.10.580.10">
    <property type="entry name" value="Citrate Synthase, domain 1"/>
    <property type="match status" value="1"/>
</dbReference>
<dbReference type="SUPFAM" id="SSF48256">
    <property type="entry name" value="Citrate synthase"/>
    <property type="match status" value="1"/>
</dbReference>
<dbReference type="Pfam" id="PF00285">
    <property type="entry name" value="Citrate_synt"/>
    <property type="match status" value="1"/>
</dbReference>
<comment type="caution">
    <text evidence="5">The sequence shown here is derived from an EMBL/GenBank/DDBJ whole genome shotgun (WGS) entry which is preliminary data.</text>
</comment>
<dbReference type="EC" id="2.3.3.16" evidence="3"/>
<dbReference type="GO" id="GO:0036440">
    <property type="term" value="F:citrate synthase activity"/>
    <property type="evidence" value="ECO:0007669"/>
    <property type="project" value="UniProtKB-EC"/>
</dbReference>
<dbReference type="EMBL" id="JAUSVF010000004">
    <property type="protein sequence ID" value="MDQ0323740.1"/>
    <property type="molecule type" value="Genomic_DNA"/>
</dbReference>
<dbReference type="PANTHER" id="PTHR11739">
    <property type="entry name" value="CITRATE SYNTHASE"/>
    <property type="match status" value="1"/>
</dbReference>
<evidence type="ECO:0000256" key="1">
    <source>
        <dbReference type="ARBA" id="ARBA00004751"/>
    </source>
</evidence>
<evidence type="ECO:0000256" key="4">
    <source>
        <dbReference type="ARBA" id="ARBA00022679"/>
    </source>
</evidence>
<comment type="pathway">
    <text evidence="1">Carbohydrate metabolism; tricarboxylic acid cycle; isocitrate from oxaloacetate: step 1/2.</text>
</comment>
<sequence length="375" mass="39862">MTNLIDRDTALLRLGIKAQTLYAYASRGRIRMQPDPADSRRSLYNADDIVEVSVRKARGRKPATIAASSMNWGEPAIQTSLSAVHRGKLYYCGQDAVGLAHSSTLEEAAALLWDVRRLPIFSGDAIEASQDAFLVLATHASQGQPILGRSGNHLAHDAAMIVGKLASVCGAVDGSGPIHERLAIGWNCNAQIADRLRQALVAMADHDLNASTFAARVAASTGASLPACLLAGLCALSGPRHGGAGEALRSLAADARRQGAKKAVRQWLERDRMLPGFGHNLYPDGDPRAGLMLAGIKVPDDLLALAASVFDLTGLLPNCDYALAVMVDALGLPEDGPFRIFLIARAVGWCAHVMEQNQKGTLIRPRGHYDGALPD</sequence>
<dbReference type="InterPro" id="IPR016142">
    <property type="entry name" value="Citrate_synth-like_lrg_a-sub"/>
</dbReference>
<evidence type="ECO:0000256" key="3">
    <source>
        <dbReference type="ARBA" id="ARBA00012972"/>
    </source>
</evidence>
<dbReference type="InterPro" id="IPR016143">
    <property type="entry name" value="Citrate_synth-like_sm_a-sub"/>
</dbReference>
<dbReference type="PANTHER" id="PTHR11739:SF4">
    <property type="entry name" value="CITRATE SYNTHASE, PEROXISOMAL"/>
    <property type="match status" value="1"/>
</dbReference>
<accession>A0ABU0BZS5</accession>
<dbReference type="InterPro" id="IPR036969">
    <property type="entry name" value="Citrate_synthase_sf"/>
</dbReference>
<keyword evidence="6" id="KW-1185">Reference proteome</keyword>
<dbReference type="Gene3D" id="1.10.230.10">
    <property type="entry name" value="Cytochrome P450-Terp, domain 2"/>
    <property type="match status" value="1"/>
</dbReference>
<evidence type="ECO:0000256" key="2">
    <source>
        <dbReference type="ARBA" id="ARBA00010566"/>
    </source>
</evidence>
<dbReference type="Proteomes" id="UP001230207">
    <property type="component" value="Unassembled WGS sequence"/>
</dbReference>
<keyword evidence="4 5" id="KW-0808">Transferase</keyword>
<proteinExistence type="inferred from homology"/>
<dbReference type="InterPro" id="IPR002020">
    <property type="entry name" value="Citrate_synthase"/>
</dbReference>
<protein>
    <recommendedName>
        <fullName evidence="3">citrate synthase (unknown stereospecificity)</fullName>
        <ecNumber evidence="3">2.3.3.16</ecNumber>
    </recommendedName>
</protein>
<dbReference type="CDD" id="cd06102">
    <property type="entry name" value="citrate_synt_like_2"/>
    <property type="match status" value="1"/>
</dbReference>
<reference evidence="5 6" key="1">
    <citation type="submission" date="2023-07" db="EMBL/GenBank/DDBJ databases">
        <title>Genomic Encyclopedia of Type Strains, Phase IV (KMG-IV): sequencing the most valuable type-strain genomes for metagenomic binning, comparative biology and taxonomic classification.</title>
        <authorList>
            <person name="Goeker M."/>
        </authorList>
    </citation>
    <scope>NUCLEOTIDE SEQUENCE [LARGE SCALE GENOMIC DNA]</scope>
    <source>
        <strain evidence="5 6">DSM 1112</strain>
    </source>
</reference>
<dbReference type="RefSeq" id="WP_307236511.1">
    <property type="nucleotide sequence ID" value="NZ_JAUSVF010000004.1"/>
</dbReference>
<comment type="similarity">
    <text evidence="2">Belongs to the citrate synthase family.</text>
</comment>
<evidence type="ECO:0000313" key="5">
    <source>
        <dbReference type="EMBL" id="MDQ0323740.1"/>
    </source>
</evidence>
<dbReference type="PRINTS" id="PR00143">
    <property type="entry name" value="CITRTSNTHASE"/>
</dbReference>
<name>A0ABU0BZS5_9HYPH</name>
<evidence type="ECO:0000313" key="6">
    <source>
        <dbReference type="Proteomes" id="UP001230207"/>
    </source>
</evidence>
<gene>
    <name evidence="5" type="ORF">QO002_005947</name>
</gene>
<keyword evidence="5" id="KW-0012">Acyltransferase</keyword>